<comment type="caution">
    <text evidence="2">The sequence shown here is derived from an EMBL/GenBank/DDBJ whole genome shotgun (WGS) entry which is preliminary data.</text>
</comment>
<dbReference type="InterPro" id="IPR037041">
    <property type="entry name" value="Trigger_fac_C_sf"/>
</dbReference>
<reference evidence="2 3" key="1">
    <citation type="submission" date="2019-08" db="EMBL/GenBank/DDBJ databases">
        <title>In-depth cultivation of the pig gut microbiome towards novel bacterial diversity and tailored functional studies.</title>
        <authorList>
            <person name="Wylensek D."/>
            <person name="Hitch T.C.A."/>
            <person name="Clavel T."/>
        </authorList>
    </citation>
    <scope>NUCLEOTIDE SEQUENCE [LARGE SCALE GENOMIC DNA]</scope>
    <source>
        <strain evidence="2 3">Oil-RF-744-WCA-WT-10</strain>
    </source>
</reference>
<dbReference type="InterPro" id="IPR008881">
    <property type="entry name" value="Trigger_fac_ribosome-bd_bac"/>
</dbReference>
<evidence type="ECO:0000259" key="1">
    <source>
        <dbReference type="Pfam" id="PF05697"/>
    </source>
</evidence>
<dbReference type="GO" id="GO:0044183">
    <property type="term" value="F:protein folding chaperone"/>
    <property type="evidence" value="ECO:0007669"/>
    <property type="project" value="TreeGrafter"/>
</dbReference>
<dbReference type="InterPro" id="IPR027304">
    <property type="entry name" value="Trigger_fact/SurA_dom_sf"/>
</dbReference>
<dbReference type="EMBL" id="VULT01000006">
    <property type="protein sequence ID" value="MSS17172.1"/>
    <property type="molecule type" value="Genomic_DNA"/>
</dbReference>
<name>A0A6L5XEK5_9BACT</name>
<dbReference type="GO" id="GO:0015031">
    <property type="term" value="P:protein transport"/>
    <property type="evidence" value="ECO:0007669"/>
    <property type="project" value="InterPro"/>
</dbReference>
<dbReference type="InterPro" id="IPR036611">
    <property type="entry name" value="Trigger_fac_ribosome-bd_sf"/>
</dbReference>
<dbReference type="EC" id="5.2.1.8" evidence="2"/>
<dbReference type="GO" id="GO:0043335">
    <property type="term" value="P:protein unfolding"/>
    <property type="evidence" value="ECO:0007669"/>
    <property type="project" value="TreeGrafter"/>
</dbReference>
<dbReference type="Gene3D" id="1.10.3120.10">
    <property type="entry name" value="Trigger factor, C-terminal domain"/>
    <property type="match status" value="1"/>
</dbReference>
<proteinExistence type="predicted"/>
<dbReference type="RefSeq" id="WP_154326577.1">
    <property type="nucleotide sequence ID" value="NZ_CP045696.1"/>
</dbReference>
<sequence>MNVTLDKIDNVNATLTISFTEDDYQNDVKKELNEIGRTRPIKGFRLGHVPFGMLKKFYGDQVMANVIDKKLSKALTDYIVSNKIDILGEPMVSNDTKVDLKKDKEFSFKFDLGLAPEFELKLDKRVKIPYYNIEVSQDMLDKQNEAYRKRFGKQVPGEVSNEESVLRGSLAELNPDGTVKEDGIKVEKAVVSPRYFKDEEEKKKFVGKKVGEEVVYNPYKAVDGNVNELAATLNLDTKDAEVKSDFKFTITEILVDELAEMNQEFFDNVLGKDVAKDEKEYTEKVKEMIANQLKNDSNYRFTLDAERVLRKKVGELELPEAFLKRFLLAQNKDADEKKIEEEWPTAKKQLEWQLIKEKVARNYDVKVENEDKLRLARFYAAQQFAQYGMGNLPDDVIDKYAHQLLEKPEYSNDITNRAMEDKVFAAVKNAVGIDEKNVTAEEFNKLFEADKK</sequence>
<dbReference type="Gene3D" id="3.30.70.1050">
    <property type="entry name" value="Trigger factor ribosome-binding domain"/>
    <property type="match status" value="1"/>
</dbReference>
<dbReference type="GO" id="GO:0003755">
    <property type="term" value="F:peptidyl-prolyl cis-trans isomerase activity"/>
    <property type="evidence" value="ECO:0007669"/>
    <property type="project" value="UniProtKB-EC"/>
</dbReference>
<evidence type="ECO:0000313" key="2">
    <source>
        <dbReference type="EMBL" id="MSS17172.1"/>
    </source>
</evidence>
<dbReference type="PIRSF" id="PIRSF003095">
    <property type="entry name" value="Trigger_factor"/>
    <property type="match status" value="1"/>
</dbReference>
<gene>
    <name evidence="2" type="primary">tig</name>
    <name evidence="2" type="ORF">FYJ29_05270</name>
</gene>
<dbReference type="AlphaFoldDB" id="A0A6L5XEK5"/>
<dbReference type="GO" id="GO:0051083">
    <property type="term" value="P:'de novo' cotranslational protein folding"/>
    <property type="evidence" value="ECO:0007669"/>
    <property type="project" value="TreeGrafter"/>
</dbReference>
<feature type="domain" description="Trigger factor ribosome-binding bacterial" evidence="1">
    <location>
        <begin position="1"/>
        <end position="145"/>
    </location>
</feature>
<organism evidence="2 3">
    <name type="scientific">Sodaliphilus pleomorphus</name>
    <dbReference type="NCBI Taxonomy" id="2606626"/>
    <lineage>
        <taxon>Bacteria</taxon>
        <taxon>Pseudomonadati</taxon>
        <taxon>Bacteroidota</taxon>
        <taxon>Bacteroidia</taxon>
        <taxon>Bacteroidales</taxon>
        <taxon>Muribaculaceae</taxon>
        <taxon>Sodaliphilus</taxon>
    </lineage>
</organism>
<dbReference type="PANTHER" id="PTHR30560">
    <property type="entry name" value="TRIGGER FACTOR CHAPERONE AND PEPTIDYL-PROLYL CIS/TRANS ISOMERASE"/>
    <property type="match status" value="1"/>
</dbReference>
<dbReference type="SUPFAM" id="SSF109998">
    <property type="entry name" value="Triger factor/SurA peptide-binding domain-like"/>
    <property type="match status" value="1"/>
</dbReference>
<dbReference type="NCBIfam" id="TIGR00115">
    <property type="entry name" value="tig"/>
    <property type="match status" value="1"/>
</dbReference>
<dbReference type="PANTHER" id="PTHR30560:SF3">
    <property type="entry name" value="TRIGGER FACTOR-LIKE PROTEIN TIG, CHLOROPLASTIC"/>
    <property type="match status" value="1"/>
</dbReference>
<keyword evidence="3" id="KW-1185">Reference proteome</keyword>
<dbReference type="Proteomes" id="UP000483362">
    <property type="component" value="Unassembled WGS sequence"/>
</dbReference>
<protein>
    <submittedName>
        <fullName evidence="2">Trigger factor</fullName>
        <ecNumber evidence="2">5.2.1.8</ecNumber>
    </submittedName>
</protein>
<keyword evidence="2" id="KW-0413">Isomerase</keyword>
<dbReference type="GO" id="GO:0043022">
    <property type="term" value="F:ribosome binding"/>
    <property type="evidence" value="ECO:0007669"/>
    <property type="project" value="TreeGrafter"/>
</dbReference>
<dbReference type="InterPro" id="IPR005215">
    <property type="entry name" value="Trig_fac"/>
</dbReference>
<accession>A0A6L5XEK5</accession>
<evidence type="ECO:0000313" key="3">
    <source>
        <dbReference type="Proteomes" id="UP000483362"/>
    </source>
</evidence>
<dbReference type="SUPFAM" id="SSF102735">
    <property type="entry name" value="Trigger factor ribosome-binding domain"/>
    <property type="match status" value="1"/>
</dbReference>
<dbReference type="Pfam" id="PF05697">
    <property type="entry name" value="Trigger_N"/>
    <property type="match status" value="1"/>
</dbReference>